<evidence type="ECO:0000256" key="1">
    <source>
        <dbReference type="SAM" id="MobiDB-lite"/>
    </source>
</evidence>
<organism evidence="2 3">
    <name type="scientific">Kribbella aluminosa</name>
    <dbReference type="NCBI Taxonomy" id="416017"/>
    <lineage>
        <taxon>Bacteria</taxon>
        <taxon>Bacillati</taxon>
        <taxon>Actinomycetota</taxon>
        <taxon>Actinomycetes</taxon>
        <taxon>Propionibacteriales</taxon>
        <taxon>Kribbellaceae</taxon>
        <taxon>Kribbella</taxon>
    </lineage>
</organism>
<comment type="caution">
    <text evidence="2">The sequence shown here is derived from an EMBL/GenBank/DDBJ whole genome shotgun (WGS) entry which is preliminary data.</text>
</comment>
<gene>
    <name evidence="2" type="ORF">JOF29_004428</name>
</gene>
<evidence type="ECO:0000313" key="2">
    <source>
        <dbReference type="EMBL" id="MBP2353318.1"/>
    </source>
</evidence>
<dbReference type="Proteomes" id="UP000755585">
    <property type="component" value="Unassembled WGS sequence"/>
</dbReference>
<name>A0ABS4UNU7_9ACTN</name>
<dbReference type="EMBL" id="JAGINT010000002">
    <property type="protein sequence ID" value="MBP2353318.1"/>
    <property type="molecule type" value="Genomic_DNA"/>
</dbReference>
<keyword evidence="3" id="KW-1185">Reference proteome</keyword>
<reference evidence="2 3" key="1">
    <citation type="submission" date="2021-03" db="EMBL/GenBank/DDBJ databases">
        <title>Sequencing the genomes of 1000 actinobacteria strains.</title>
        <authorList>
            <person name="Klenk H.-P."/>
        </authorList>
    </citation>
    <scope>NUCLEOTIDE SEQUENCE [LARGE SCALE GENOMIC DNA]</scope>
    <source>
        <strain evidence="2 3">DSM 18824</strain>
    </source>
</reference>
<sequence>MMTAKERSAVLALFTGFAAQQGIELGCIFRDTVETGAAGLDALRVALRVDDVRLVAVPAFPHLDVLGDHRGVVREFAAAGMTVVAADSCFSHGPTRSIGCDPSSQNRPFPWSPGAVRTSSGHRTGTPSQSGERVHSKCAVSCSPFHPEKPMRVSRSASLPSVAPAWGQRELGSIP</sequence>
<accession>A0ABS4UNU7</accession>
<dbReference type="RefSeq" id="WP_209696298.1">
    <property type="nucleotide sequence ID" value="NZ_BAAAVU010000001.1"/>
</dbReference>
<evidence type="ECO:0000313" key="3">
    <source>
        <dbReference type="Proteomes" id="UP000755585"/>
    </source>
</evidence>
<protein>
    <submittedName>
        <fullName evidence="2">Uncharacterized protein</fullName>
    </submittedName>
</protein>
<proteinExistence type="predicted"/>
<feature type="region of interest" description="Disordered" evidence="1">
    <location>
        <begin position="112"/>
        <end position="175"/>
    </location>
</feature>
<feature type="compositionally biased region" description="Polar residues" evidence="1">
    <location>
        <begin position="117"/>
        <end position="131"/>
    </location>
</feature>